<dbReference type="RefSeq" id="WP_004942975.1">
    <property type="nucleotide sequence ID" value="NZ_PESE01000002.1"/>
</dbReference>
<dbReference type="InterPro" id="IPR052734">
    <property type="entry name" value="Nod_factor_acetyltransferase"/>
</dbReference>
<gene>
    <name evidence="3" type="ORF">CT690_08975</name>
</gene>
<feature type="transmembrane region" description="Helical" evidence="1">
    <location>
        <begin position="263"/>
        <end position="286"/>
    </location>
</feature>
<dbReference type="EMBL" id="PESE01000002">
    <property type="protein sequence ID" value="PYD39156.1"/>
    <property type="molecule type" value="Genomic_DNA"/>
</dbReference>
<dbReference type="InterPro" id="IPR002656">
    <property type="entry name" value="Acyl_transf_3_dom"/>
</dbReference>
<dbReference type="PANTHER" id="PTHR37312">
    <property type="entry name" value="MEMBRANE-BOUND ACYLTRANSFERASE YKRP-RELATED"/>
    <property type="match status" value="1"/>
</dbReference>
<dbReference type="Proteomes" id="UP000248196">
    <property type="component" value="Unassembled WGS sequence"/>
</dbReference>
<keyword evidence="3" id="KW-0012">Acyltransferase</keyword>
<organism evidence="3 4">
    <name type="scientific">Serratia plymuthica</name>
    <dbReference type="NCBI Taxonomy" id="82996"/>
    <lineage>
        <taxon>Bacteria</taxon>
        <taxon>Pseudomonadati</taxon>
        <taxon>Pseudomonadota</taxon>
        <taxon>Gammaproteobacteria</taxon>
        <taxon>Enterobacterales</taxon>
        <taxon>Yersiniaceae</taxon>
        <taxon>Serratia</taxon>
    </lineage>
</organism>
<dbReference type="AlphaFoldDB" id="A0A318P5Y3"/>
<protein>
    <submittedName>
        <fullName evidence="3">Acyltransferase</fullName>
    </submittedName>
</protein>
<feature type="transmembrane region" description="Helical" evidence="1">
    <location>
        <begin position="122"/>
        <end position="140"/>
    </location>
</feature>
<accession>A0A318P5Y3</accession>
<keyword evidence="3" id="KW-0808">Transferase</keyword>
<feature type="transmembrane region" description="Helical" evidence="1">
    <location>
        <begin position="145"/>
        <end position="162"/>
    </location>
</feature>
<feature type="transmembrane region" description="Helical" evidence="1">
    <location>
        <begin position="82"/>
        <end position="102"/>
    </location>
</feature>
<keyword evidence="1" id="KW-1133">Transmembrane helix</keyword>
<dbReference type="Pfam" id="PF01757">
    <property type="entry name" value="Acyl_transf_3"/>
    <property type="match status" value="1"/>
</dbReference>
<dbReference type="OrthoDB" id="6506851at2"/>
<feature type="transmembrane region" description="Helical" evidence="1">
    <location>
        <begin position="174"/>
        <end position="192"/>
    </location>
</feature>
<name>A0A318P5Y3_SERPL</name>
<comment type="caution">
    <text evidence="3">The sequence shown here is derived from an EMBL/GenBank/DDBJ whole genome shotgun (WGS) entry which is preliminary data.</text>
</comment>
<keyword evidence="1" id="KW-0472">Membrane</keyword>
<feature type="transmembrane region" description="Helical" evidence="1">
    <location>
        <begin position="229"/>
        <end position="251"/>
    </location>
</feature>
<dbReference type="PANTHER" id="PTHR37312:SF1">
    <property type="entry name" value="MEMBRANE-BOUND ACYLTRANSFERASE YKRP-RELATED"/>
    <property type="match status" value="1"/>
</dbReference>
<feature type="transmembrane region" description="Helical" evidence="1">
    <location>
        <begin position="292"/>
        <end position="314"/>
    </location>
</feature>
<keyword evidence="1" id="KW-0812">Transmembrane</keyword>
<evidence type="ECO:0000313" key="4">
    <source>
        <dbReference type="Proteomes" id="UP000248196"/>
    </source>
</evidence>
<dbReference type="GO" id="GO:0016747">
    <property type="term" value="F:acyltransferase activity, transferring groups other than amino-acyl groups"/>
    <property type="evidence" value="ECO:0007669"/>
    <property type="project" value="InterPro"/>
</dbReference>
<feature type="transmembrane region" description="Helical" evidence="1">
    <location>
        <begin position="204"/>
        <end position="223"/>
    </location>
</feature>
<reference evidence="3 4" key="1">
    <citation type="submission" date="2017-11" db="EMBL/GenBank/DDBJ databases">
        <title>Genome sequence of the oocydin A producing rhizobacterium Serratia plymuthica 4Rx5.</title>
        <authorList>
            <person name="Matilla M.A."/>
            <person name="Udaondo Z."/>
            <person name="Salmond G.P.C."/>
        </authorList>
    </citation>
    <scope>NUCLEOTIDE SEQUENCE [LARGE SCALE GENOMIC DNA]</scope>
    <source>
        <strain evidence="3 4">4Rx5</strain>
    </source>
</reference>
<evidence type="ECO:0000256" key="1">
    <source>
        <dbReference type="SAM" id="Phobius"/>
    </source>
</evidence>
<sequence>MREAWVDYAKGIGIILVVFGHVNRGLYSANIHLSESFYQLTDSVIYSFHMPLFFFLSGLFFVQSLDRKGKSSFIISKVDTIVYPYIIWSLLQGAIEIALSRYTNNPAKLADMLTLFTHPRAQFWFLYALFMVFVLAALLYSKNKFNYILPVLIVISAGLYVYQDSLGQAFHFDYVTKFMIFFLLGAIAIRYSAAIGEIGMGTSLIALLAFILLEWGFHGYLGLTYTNAGVFSLILAVVAIAFIICLSVLLAKANIPWLRRLGELSMVIYLMHILAASGLRIVLAKFLHVNNWSVHVVAGTLIGLIAPIIAYYVIQRLHLNFLLERPRYNRVQRKEKTL</sequence>
<feature type="transmembrane region" description="Helical" evidence="1">
    <location>
        <begin position="43"/>
        <end position="62"/>
    </location>
</feature>
<proteinExistence type="predicted"/>
<evidence type="ECO:0000313" key="3">
    <source>
        <dbReference type="EMBL" id="PYD39156.1"/>
    </source>
</evidence>
<evidence type="ECO:0000259" key="2">
    <source>
        <dbReference type="Pfam" id="PF01757"/>
    </source>
</evidence>
<feature type="domain" description="Acyltransferase 3" evidence="2">
    <location>
        <begin position="4"/>
        <end position="311"/>
    </location>
</feature>